<proteinExistence type="predicted"/>
<evidence type="ECO:0000313" key="3">
    <source>
        <dbReference type="Proteomes" id="UP000799440"/>
    </source>
</evidence>
<feature type="region of interest" description="Disordered" evidence="1">
    <location>
        <begin position="143"/>
        <end position="196"/>
    </location>
</feature>
<feature type="compositionally biased region" description="Basic residues" evidence="1">
    <location>
        <begin position="167"/>
        <end position="196"/>
    </location>
</feature>
<organism evidence="2 3">
    <name type="scientific">Sporormia fimetaria CBS 119925</name>
    <dbReference type="NCBI Taxonomy" id="1340428"/>
    <lineage>
        <taxon>Eukaryota</taxon>
        <taxon>Fungi</taxon>
        <taxon>Dikarya</taxon>
        <taxon>Ascomycota</taxon>
        <taxon>Pezizomycotina</taxon>
        <taxon>Dothideomycetes</taxon>
        <taxon>Pleosporomycetidae</taxon>
        <taxon>Pleosporales</taxon>
        <taxon>Sporormiaceae</taxon>
        <taxon>Sporormia</taxon>
    </lineage>
</organism>
<dbReference type="Proteomes" id="UP000799440">
    <property type="component" value="Unassembled WGS sequence"/>
</dbReference>
<evidence type="ECO:0000313" key="2">
    <source>
        <dbReference type="EMBL" id="KAF2750587.1"/>
    </source>
</evidence>
<gene>
    <name evidence="2" type="ORF">M011DRAFT_175365</name>
</gene>
<feature type="compositionally biased region" description="Polar residues" evidence="1">
    <location>
        <begin position="44"/>
        <end position="58"/>
    </location>
</feature>
<dbReference type="AlphaFoldDB" id="A0A6A6VN58"/>
<dbReference type="EMBL" id="MU006563">
    <property type="protein sequence ID" value="KAF2750587.1"/>
    <property type="molecule type" value="Genomic_DNA"/>
</dbReference>
<sequence length="213" mass="23915">MSAFVGPSRERGYQPMMRRQQVQSPPLTTPVPSPPTEETERTEGNSVSSRQSQQLQEPQRSELVPSPALSSSSKRTEDDVVPSSPRDDDMQSSRSCEFVSAPSTIGEEDSPSPEPPQVQLSAPQQALRILHPSSEAMATALTNLPKGRKSLPEFRPCSQPTLEWQRRYPRSSAPRKHHKHNPHKTAHQTVHRQRRKTRLVVRRLVRGALCLPL</sequence>
<feature type="region of interest" description="Disordered" evidence="1">
    <location>
        <begin position="1"/>
        <end position="123"/>
    </location>
</feature>
<accession>A0A6A6VN58</accession>
<keyword evidence="3" id="KW-1185">Reference proteome</keyword>
<name>A0A6A6VN58_9PLEO</name>
<reference evidence="2" key="1">
    <citation type="journal article" date="2020" name="Stud. Mycol.">
        <title>101 Dothideomycetes genomes: a test case for predicting lifestyles and emergence of pathogens.</title>
        <authorList>
            <person name="Haridas S."/>
            <person name="Albert R."/>
            <person name="Binder M."/>
            <person name="Bloem J."/>
            <person name="Labutti K."/>
            <person name="Salamov A."/>
            <person name="Andreopoulos B."/>
            <person name="Baker S."/>
            <person name="Barry K."/>
            <person name="Bills G."/>
            <person name="Bluhm B."/>
            <person name="Cannon C."/>
            <person name="Castanera R."/>
            <person name="Culley D."/>
            <person name="Daum C."/>
            <person name="Ezra D."/>
            <person name="Gonzalez J."/>
            <person name="Henrissat B."/>
            <person name="Kuo A."/>
            <person name="Liang C."/>
            <person name="Lipzen A."/>
            <person name="Lutzoni F."/>
            <person name="Magnuson J."/>
            <person name="Mondo S."/>
            <person name="Nolan M."/>
            <person name="Ohm R."/>
            <person name="Pangilinan J."/>
            <person name="Park H.-J."/>
            <person name="Ramirez L."/>
            <person name="Alfaro M."/>
            <person name="Sun H."/>
            <person name="Tritt A."/>
            <person name="Yoshinaga Y."/>
            <person name="Zwiers L.-H."/>
            <person name="Turgeon B."/>
            <person name="Goodwin S."/>
            <person name="Spatafora J."/>
            <person name="Crous P."/>
            <person name="Grigoriev I."/>
        </authorList>
    </citation>
    <scope>NUCLEOTIDE SEQUENCE</scope>
    <source>
        <strain evidence="2">CBS 119925</strain>
    </source>
</reference>
<protein>
    <submittedName>
        <fullName evidence="2">Uncharacterized protein</fullName>
    </submittedName>
</protein>
<evidence type="ECO:0000256" key="1">
    <source>
        <dbReference type="SAM" id="MobiDB-lite"/>
    </source>
</evidence>